<dbReference type="EMBL" id="UZAE01013414">
    <property type="protein sequence ID" value="VDO09739.1"/>
    <property type="molecule type" value="Genomic_DNA"/>
</dbReference>
<name>A0A0R3TTX1_RODNA</name>
<gene>
    <name evidence="2" type="ORF">HNAJ_LOCUS11171</name>
</gene>
<dbReference type="Proteomes" id="UP000278807">
    <property type="component" value="Unassembled WGS sequence"/>
</dbReference>
<reference evidence="4" key="1">
    <citation type="submission" date="2017-02" db="UniProtKB">
        <authorList>
            <consortium name="WormBaseParasite"/>
        </authorList>
    </citation>
    <scope>IDENTIFICATION</scope>
</reference>
<evidence type="ECO:0000256" key="1">
    <source>
        <dbReference type="SAM" id="MobiDB-lite"/>
    </source>
</evidence>
<dbReference type="OrthoDB" id="10535104at2759"/>
<evidence type="ECO:0000313" key="4">
    <source>
        <dbReference type="WBParaSite" id="HNAJ_0001118101-mRNA-1"/>
    </source>
</evidence>
<feature type="region of interest" description="Disordered" evidence="1">
    <location>
        <begin position="73"/>
        <end position="93"/>
    </location>
</feature>
<accession>A0A0R3TTX1</accession>
<proteinExistence type="predicted"/>
<keyword evidence="3" id="KW-1185">Reference proteome</keyword>
<sequence>MDLKFITDSLAYRAMLANPEVHLEGYNNLRSNEIKGLIRFTRETLTGIMKKSSTDSESELIAKLERTLLQDLDDAMKEEENANGGAVGEPNTQ</sequence>
<evidence type="ECO:0000313" key="2">
    <source>
        <dbReference type="EMBL" id="VDO09739.1"/>
    </source>
</evidence>
<organism evidence="4">
    <name type="scientific">Rodentolepis nana</name>
    <name type="common">Dwarf tapeworm</name>
    <name type="synonym">Hymenolepis nana</name>
    <dbReference type="NCBI Taxonomy" id="102285"/>
    <lineage>
        <taxon>Eukaryota</taxon>
        <taxon>Metazoa</taxon>
        <taxon>Spiralia</taxon>
        <taxon>Lophotrochozoa</taxon>
        <taxon>Platyhelminthes</taxon>
        <taxon>Cestoda</taxon>
        <taxon>Eucestoda</taxon>
        <taxon>Cyclophyllidea</taxon>
        <taxon>Hymenolepididae</taxon>
        <taxon>Rodentolepis</taxon>
    </lineage>
</organism>
<evidence type="ECO:0000313" key="3">
    <source>
        <dbReference type="Proteomes" id="UP000278807"/>
    </source>
</evidence>
<dbReference type="AlphaFoldDB" id="A0A0R3TTX1"/>
<protein>
    <submittedName>
        <fullName evidence="2 4">Uncharacterized protein</fullName>
    </submittedName>
</protein>
<dbReference type="WBParaSite" id="HNAJ_0001118101-mRNA-1">
    <property type="protein sequence ID" value="HNAJ_0001118101-mRNA-1"/>
    <property type="gene ID" value="HNAJ_0001118101"/>
</dbReference>
<reference evidence="2 3" key="2">
    <citation type="submission" date="2018-11" db="EMBL/GenBank/DDBJ databases">
        <authorList>
            <consortium name="Pathogen Informatics"/>
        </authorList>
    </citation>
    <scope>NUCLEOTIDE SEQUENCE [LARGE SCALE GENOMIC DNA]</scope>
</reference>